<dbReference type="EMBL" id="CP141261">
    <property type="protein sequence ID" value="WRL63915.1"/>
    <property type="molecule type" value="Genomic_DNA"/>
</dbReference>
<evidence type="ECO:0000313" key="3">
    <source>
        <dbReference type="EMBL" id="WRL63915.1"/>
    </source>
</evidence>
<sequence length="131" mass="14263">MQPSPGGDLGERLLAAVIGAFEAAAVDLGVRLGWYRALADATASAPELADRTGTDARYAREWLEQQAVAGYLAVEDVTSAPDERRYSFPRSTDGCWSTSSTRRSPPHWPTRRWRSPGTSHGWRRCTAAGQG</sequence>
<name>A0ABZ1AZB9_9ACTN</name>
<protein>
    <recommendedName>
        <fullName evidence="2">S-adenosylmethionine-dependent methyltransferase Rv2258c-like winged HTH domain-containing protein</fullName>
    </recommendedName>
</protein>
<dbReference type="Gene3D" id="1.10.10.10">
    <property type="entry name" value="Winged helix-like DNA-binding domain superfamily/Winged helix DNA-binding domain"/>
    <property type="match status" value="1"/>
</dbReference>
<dbReference type="PANTHER" id="PTHR45128:SF2">
    <property type="entry name" value="METHYLTRANSFERASE DOMAIN-CONTAINING PROTEIN"/>
    <property type="match status" value="1"/>
</dbReference>
<gene>
    <name evidence="3" type="ORF">U6N30_30645</name>
</gene>
<dbReference type="Pfam" id="PF21320">
    <property type="entry name" value="WHD_Rv2258c"/>
    <property type="match status" value="1"/>
</dbReference>
<evidence type="ECO:0000256" key="1">
    <source>
        <dbReference type="SAM" id="MobiDB-lite"/>
    </source>
</evidence>
<keyword evidence="4" id="KW-1185">Reference proteome</keyword>
<organism evidence="3 4">
    <name type="scientific">Blastococcus brunescens</name>
    <dbReference type="NCBI Taxonomy" id="1564165"/>
    <lineage>
        <taxon>Bacteria</taxon>
        <taxon>Bacillati</taxon>
        <taxon>Actinomycetota</taxon>
        <taxon>Actinomycetes</taxon>
        <taxon>Geodermatophilales</taxon>
        <taxon>Geodermatophilaceae</taxon>
        <taxon>Blastococcus</taxon>
    </lineage>
</organism>
<feature type="domain" description="S-adenosylmethionine-dependent methyltransferase Rv2258c-like winged HTH" evidence="2">
    <location>
        <begin position="26"/>
        <end position="90"/>
    </location>
</feature>
<proteinExistence type="predicted"/>
<dbReference type="PANTHER" id="PTHR45128">
    <property type="entry name" value="METHYLTRANSFERASE TYPE 11"/>
    <property type="match status" value="1"/>
</dbReference>
<reference evidence="3 4" key="1">
    <citation type="submission" date="2023-12" db="EMBL/GenBank/DDBJ databases">
        <title>Blastococcus brunescens sp. nov., an actonobacterium isolated from sandstone collected in sahara desert.</title>
        <authorList>
            <person name="Gtari M."/>
            <person name="Ghodhbane F."/>
        </authorList>
    </citation>
    <scope>NUCLEOTIDE SEQUENCE [LARGE SCALE GENOMIC DNA]</scope>
    <source>
        <strain evidence="3 4">BMG 8361</strain>
    </source>
</reference>
<dbReference type="InterPro" id="IPR053173">
    <property type="entry name" value="SAM-binding_MTase"/>
</dbReference>
<dbReference type="RefSeq" id="WP_324275245.1">
    <property type="nucleotide sequence ID" value="NZ_CP141261.1"/>
</dbReference>
<feature type="compositionally biased region" description="Polar residues" evidence="1">
    <location>
        <begin position="94"/>
        <end position="103"/>
    </location>
</feature>
<dbReference type="SUPFAM" id="SSF46785">
    <property type="entry name" value="Winged helix' DNA-binding domain"/>
    <property type="match status" value="1"/>
</dbReference>
<feature type="region of interest" description="Disordered" evidence="1">
    <location>
        <begin position="88"/>
        <end position="131"/>
    </location>
</feature>
<dbReference type="InterPro" id="IPR036388">
    <property type="entry name" value="WH-like_DNA-bd_sf"/>
</dbReference>
<accession>A0ABZ1AZB9</accession>
<evidence type="ECO:0000313" key="4">
    <source>
        <dbReference type="Proteomes" id="UP001324287"/>
    </source>
</evidence>
<evidence type="ECO:0000259" key="2">
    <source>
        <dbReference type="Pfam" id="PF21320"/>
    </source>
</evidence>
<dbReference type="InterPro" id="IPR048711">
    <property type="entry name" value="WHD_Rv2258c"/>
</dbReference>
<dbReference type="Proteomes" id="UP001324287">
    <property type="component" value="Chromosome"/>
</dbReference>
<dbReference type="InterPro" id="IPR036390">
    <property type="entry name" value="WH_DNA-bd_sf"/>
</dbReference>